<accession>A0A223FMJ8</accession>
<sequence length="172" mass="20048">MNTIIVALLLSSVITFVKGDKLSHYFTLINDKNETVTIGEVFLNDDFIINYDGYDIYPITPWMNDNTVFLSFYKDMFTDFFNRIKKVVKNDKTKQEMYFYGYSCNYIQGKSSSEQIYSYNGNAYTEKSLSNNNDNKALWSKNANYILGRTLDNEDCIIHLRSLLRKMKDASS</sequence>
<proteinExistence type="predicted"/>
<dbReference type="Proteomes" id="UP000217350">
    <property type="component" value="Segment"/>
</dbReference>
<reference evidence="1" key="1">
    <citation type="journal article" date="2017" name="Virus Genes">
        <title>Two novel poxviruses with unusual genome rearrangements: NY_014 and Murmansk.</title>
        <authorList>
            <person name="Smithson C."/>
            <person name="Meyer H."/>
            <person name="Gigante C.M."/>
            <person name="Gao J."/>
            <person name="Zhao H."/>
            <person name="Batra D."/>
            <person name="Damon I."/>
            <person name="Upton C."/>
            <person name="Li Y."/>
        </authorList>
    </citation>
    <scope>NUCLEOTIDE SEQUENCE [LARGE SCALE GENOMIC DNA]</scope>
    <source>
        <strain evidence="1">LEIV-11411</strain>
    </source>
</reference>
<organism evidence="1">
    <name type="scientific">Murmansk poxvirus</name>
    <dbReference type="NCBI Taxonomy" id="2025359"/>
    <lineage>
        <taxon>Viruses</taxon>
        <taxon>Varidnaviria</taxon>
        <taxon>Bamfordvirae</taxon>
        <taxon>Nucleocytoviricota</taxon>
        <taxon>Pokkesviricetes</taxon>
        <taxon>Chitovirales</taxon>
        <taxon>Poxviridae</taxon>
        <taxon>Chordopoxvirinae</taxon>
        <taxon>Centapoxvirus</taxon>
        <taxon>Centapoxvirus microtuspox</taxon>
        <taxon>Murmansk microtuspox virus</taxon>
    </lineage>
</organism>
<evidence type="ECO:0000313" key="1">
    <source>
        <dbReference type="EMBL" id="AST09214.1"/>
    </source>
</evidence>
<dbReference type="InterPro" id="IPR037055">
    <property type="entry name" value="MHC_I-like_Ag-recog_sf"/>
</dbReference>
<name>A0A223FMJ8_9POXV</name>
<dbReference type="EMBL" id="MF001304">
    <property type="protein sequence ID" value="AST09214.1"/>
    <property type="molecule type" value="Genomic_DNA"/>
</dbReference>
<keyword evidence="2" id="KW-1185">Reference proteome</keyword>
<dbReference type="SUPFAM" id="SSF54452">
    <property type="entry name" value="MHC antigen-recognition domain"/>
    <property type="match status" value="1"/>
</dbReference>
<dbReference type="OrthoDB" id="36140at10239"/>
<gene>
    <name evidence="1" type="ORF">Murmansk-019</name>
</gene>
<evidence type="ECO:0000313" key="2">
    <source>
        <dbReference type="Proteomes" id="UP000217350"/>
    </source>
</evidence>
<dbReference type="Gene3D" id="3.30.500.10">
    <property type="entry name" value="MHC class I-like antigen recognition-like"/>
    <property type="match status" value="1"/>
</dbReference>
<dbReference type="InterPro" id="IPR011162">
    <property type="entry name" value="MHC_I/II-like_Ag-recog"/>
</dbReference>
<protein>
    <submittedName>
        <fullName evidence="1">Uncharacterized protein</fullName>
    </submittedName>
</protein>